<comment type="subcellular location">
    <subcellularLocation>
        <location evidence="3">Peroxisome</location>
    </subcellularLocation>
</comment>
<organism evidence="19 20">
    <name type="scientific">Clonostachys byssicola</name>
    <dbReference type="NCBI Taxonomy" id="160290"/>
    <lineage>
        <taxon>Eukaryota</taxon>
        <taxon>Fungi</taxon>
        <taxon>Dikarya</taxon>
        <taxon>Ascomycota</taxon>
        <taxon>Pezizomycotina</taxon>
        <taxon>Sordariomycetes</taxon>
        <taxon>Hypocreomycetidae</taxon>
        <taxon>Hypocreales</taxon>
        <taxon>Bionectriaceae</taxon>
        <taxon>Clonostachys</taxon>
    </lineage>
</organism>
<evidence type="ECO:0000256" key="6">
    <source>
        <dbReference type="ARBA" id="ARBA00022630"/>
    </source>
</evidence>
<evidence type="ECO:0000256" key="1">
    <source>
        <dbReference type="ARBA" id="ARBA00001201"/>
    </source>
</evidence>
<feature type="active site" description="Proton acceptor" evidence="13">
    <location>
        <position position="449"/>
    </location>
</feature>
<dbReference type="InterPro" id="IPR009100">
    <property type="entry name" value="AcylCoA_DH/oxidase_NM_dom_sf"/>
</dbReference>
<dbReference type="GO" id="GO:0055088">
    <property type="term" value="P:lipid homeostasis"/>
    <property type="evidence" value="ECO:0007669"/>
    <property type="project" value="TreeGrafter"/>
</dbReference>
<dbReference type="GO" id="GO:0071949">
    <property type="term" value="F:FAD binding"/>
    <property type="evidence" value="ECO:0007669"/>
    <property type="project" value="InterPro"/>
</dbReference>
<dbReference type="OrthoDB" id="538336at2759"/>
<dbReference type="InterPro" id="IPR002655">
    <property type="entry name" value="Acyl-CoA_oxidase_C"/>
</dbReference>
<gene>
    <name evidence="19" type="ORF">CBYS24578_00007084</name>
</gene>
<dbReference type="SUPFAM" id="SSF56645">
    <property type="entry name" value="Acyl-CoA dehydrogenase NM domain-like"/>
    <property type="match status" value="1"/>
</dbReference>
<sequence length="646" mass="72584">MANNSWVDQLKPSLPDGPSTLAHERSASSIDVNALAQHVLGNEYLQRQQQVLEILQKDKIFSKEQQANLSRPERYMLALARGKRMRQLQDKHGWSDDDHEMAKYLVDEISPFQLQNTMFRQTLREQTDEAQRAYWLRRCESWDIVGAYAQTELGHGSNVQGVETTATWDQSTKEFVIHSPTLTASKWWNGTLGKTANHAVVIAQLMLPDPDAPTAGKTKFKSFGPHPFIVQVRDMKSHLPLEGVVVGDIGAKFGYDSMDNAYMLMNQVRVPHSALLARYSAVDPETGAYRAPENRAVVYGSLTHARKRIVMAARLMLARAVTVAIRYCAVRRQFKSKDDPGAEYESSVLDYTTVQIRLFPLLATAFALHYSGKVMGEIYDRTRSAVEEEGNLSSLIDLHSLSSGLKSLSTELATSGIETARRAMGGHGFGGETGLIGLSRDYVSKPTVEGDNWMITQQMARYLLKKAKLVASQPGLKPSNRTESTLAQYWQLNGGKELPRTSRPLDVLNSDSDIVVAFEHRSSFLTFQAYEASEVHGKGHNKLMIRLHDLSNAQSEAILVYNFYDQLTADTKLPFSTKQVIWQLFRLFALYTMSKHSRDFERSGAVSKHDLDALADDHLVDLMVSIRPHAVSIVDSWKFPDYLLNR</sequence>
<dbReference type="FunFam" id="1.20.140.10:FF:000015">
    <property type="entry name" value="Acyl-coenzyme A oxidase"/>
    <property type="match status" value="1"/>
</dbReference>
<dbReference type="InterPro" id="IPR037069">
    <property type="entry name" value="AcylCoA_DH/ox_N_sf"/>
</dbReference>
<evidence type="ECO:0000256" key="13">
    <source>
        <dbReference type="PIRSR" id="PIRSR000168-1"/>
    </source>
</evidence>
<dbReference type="InterPro" id="IPR046373">
    <property type="entry name" value="Acyl-CoA_Oxase/DH_mid-dom_sf"/>
</dbReference>
<dbReference type="GO" id="GO:0003997">
    <property type="term" value="F:acyl-CoA oxidase activity"/>
    <property type="evidence" value="ECO:0007669"/>
    <property type="project" value="UniProtKB-EC"/>
</dbReference>
<keyword evidence="11" id="KW-0576">Peroxisome</keyword>
<evidence type="ECO:0000256" key="10">
    <source>
        <dbReference type="ARBA" id="ARBA00023098"/>
    </source>
</evidence>
<comment type="cofactor">
    <cofactor evidence="2">
        <name>FAD</name>
        <dbReference type="ChEBI" id="CHEBI:57692"/>
    </cofactor>
</comment>
<evidence type="ECO:0000313" key="20">
    <source>
        <dbReference type="Proteomes" id="UP000754883"/>
    </source>
</evidence>
<dbReference type="PANTHER" id="PTHR10909:SF250">
    <property type="entry name" value="PEROXISOMAL ACYL-COENZYME A OXIDASE 1"/>
    <property type="match status" value="1"/>
</dbReference>
<dbReference type="Gene3D" id="1.10.540.10">
    <property type="entry name" value="Acyl-CoA dehydrogenase/oxidase, N-terminal domain"/>
    <property type="match status" value="1"/>
</dbReference>
<dbReference type="Gene3D" id="2.40.110.10">
    <property type="entry name" value="Butyryl-CoA Dehydrogenase, subunit A, domain 2"/>
    <property type="match status" value="1"/>
</dbReference>
<comment type="caution">
    <text evidence="19">The sequence shown here is derived from an EMBL/GenBank/DDBJ whole genome shotgun (WGS) entry which is preliminary data.</text>
</comment>
<name>A0A9N9UHD9_9HYPO</name>
<feature type="domain" description="Acyl-CoA oxidase C-terminal" evidence="16">
    <location>
        <begin position="513"/>
        <end position="645"/>
    </location>
</feature>
<keyword evidence="9" id="KW-0560">Oxidoreductase</keyword>
<dbReference type="GO" id="GO:0033540">
    <property type="term" value="P:fatty acid beta-oxidation using acyl-CoA oxidase"/>
    <property type="evidence" value="ECO:0007669"/>
    <property type="project" value="TreeGrafter"/>
</dbReference>
<evidence type="ECO:0000256" key="4">
    <source>
        <dbReference type="ARBA" id="ARBA00004846"/>
    </source>
</evidence>
<evidence type="ECO:0000256" key="14">
    <source>
        <dbReference type="PIRSR" id="PIRSR000168-2"/>
    </source>
</evidence>
<evidence type="ECO:0000259" key="18">
    <source>
        <dbReference type="Pfam" id="PF22924"/>
    </source>
</evidence>
<feature type="binding site" evidence="14">
    <location>
        <position position="151"/>
    </location>
    <ligand>
        <name>FAD</name>
        <dbReference type="ChEBI" id="CHEBI:57692"/>
    </ligand>
</feature>
<dbReference type="GO" id="GO:0005777">
    <property type="term" value="C:peroxisome"/>
    <property type="evidence" value="ECO:0007669"/>
    <property type="project" value="UniProtKB-SubCell"/>
</dbReference>
<dbReference type="InterPro" id="IPR029320">
    <property type="entry name" value="Acyl-CoA_ox_N"/>
</dbReference>
<dbReference type="SUPFAM" id="SSF47203">
    <property type="entry name" value="Acyl-CoA dehydrogenase C-terminal domain-like"/>
    <property type="match status" value="2"/>
</dbReference>
<evidence type="ECO:0000259" key="16">
    <source>
        <dbReference type="Pfam" id="PF01756"/>
    </source>
</evidence>
<evidence type="ECO:0000256" key="15">
    <source>
        <dbReference type="SAM" id="MobiDB-lite"/>
    </source>
</evidence>
<evidence type="ECO:0000256" key="7">
    <source>
        <dbReference type="ARBA" id="ARBA00022827"/>
    </source>
</evidence>
<dbReference type="GO" id="GO:0005504">
    <property type="term" value="F:fatty acid binding"/>
    <property type="evidence" value="ECO:0007669"/>
    <property type="project" value="TreeGrafter"/>
</dbReference>
<keyword evidence="8" id="KW-0276">Fatty acid metabolism</keyword>
<keyword evidence="7 12" id="KW-0274">FAD</keyword>
<accession>A0A9N9UHD9</accession>
<proteinExistence type="inferred from homology"/>
<evidence type="ECO:0000256" key="12">
    <source>
        <dbReference type="PIRNR" id="PIRNR000168"/>
    </source>
</evidence>
<dbReference type="Pfam" id="PF14749">
    <property type="entry name" value="Acyl-CoA_ox_N"/>
    <property type="match status" value="1"/>
</dbReference>
<keyword evidence="6 12" id="KW-0285">Flavoprotein</keyword>
<protein>
    <recommendedName>
        <fullName evidence="12">Acyl-coenzyme A oxidase</fullName>
    </recommendedName>
</protein>
<evidence type="ECO:0000256" key="3">
    <source>
        <dbReference type="ARBA" id="ARBA00004275"/>
    </source>
</evidence>
<feature type="binding site" evidence="14">
    <location>
        <position position="190"/>
    </location>
    <ligand>
        <name>FAD</name>
        <dbReference type="ChEBI" id="CHEBI:57692"/>
    </ligand>
</feature>
<comment type="catalytic activity">
    <reaction evidence="1">
        <text>a 2,3-saturated acyl-CoA + O2 = a (2E)-enoyl-CoA + H2O2</text>
        <dbReference type="Rhea" id="RHEA:38959"/>
        <dbReference type="ChEBI" id="CHEBI:15379"/>
        <dbReference type="ChEBI" id="CHEBI:16240"/>
        <dbReference type="ChEBI" id="CHEBI:58856"/>
        <dbReference type="ChEBI" id="CHEBI:65111"/>
        <dbReference type="EC" id="1.3.3.6"/>
    </reaction>
</comment>
<dbReference type="FunFam" id="2.40.110.10:FF:000003">
    <property type="entry name" value="Acyl-coenzyme A oxidase"/>
    <property type="match status" value="1"/>
</dbReference>
<evidence type="ECO:0000256" key="9">
    <source>
        <dbReference type="ARBA" id="ARBA00023002"/>
    </source>
</evidence>
<dbReference type="PIRSF" id="PIRSF000168">
    <property type="entry name" value="Acyl-CoA_oxidase"/>
    <property type="match status" value="1"/>
</dbReference>
<dbReference type="PANTHER" id="PTHR10909">
    <property type="entry name" value="ELECTRON TRANSPORT OXIDOREDUCTASE"/>
    <property type="match status" value="1"/>
</dbReference>
<evidence type="ECO:0000256" key="8">
    <source>
        <dbReference type="ARBA" id="ARBA00022832"/>
    </source>
</evidence>
<dbReference type="Pfam" id="PF22924">
    <property type="entry name" value="ACOX_C_alpha1"/>
    <property type="match status" value="1"/>
</dbReference>
<keyword evidence="10" id="KW-0443">Lipid metabolism</keyword>
<evidence type="ECO:0000256" key="11">
    <source>
        <dbReference type="ARBA" id="ARBA00023140"/>
    </source>
</evidence>
<dbReference type="Pfam" id="PF01756">
    <property type="entry name" value="ACOX"/>
    <property type="match status" value="1"/>
</dbReference>
<reference evidence="19 20" key="2">
    <citation type="submission" date="2021-10" db="EMBL/GenBank/DDBJ databases">
        <authorList>
            <person name="Piombo E."/>
        </authorList>
    </citation>
    <scope>NUCLEOTIDE SEQUENCE [LARGE SCALE GENOMIC DNA]</scope>
</reference>
<dbReference type="AlphaFoldDB" id="A0A9N9UHD9"/>
<feature type="domain" description="Acyl-coenzyme A oxidase N-terminal" evidence="17">
    <location>
        <begin position="31"/>
        <end position="145"/>
    </location>
</feature>
<keyword evidence="20" id="KW-1185">Reference proteome</keyword>
<feature type="domain" description="Acyl-CoA oxidase C-alpha1" evidence="18">
    <location>
        <begin position="299"/>
        <end position="464"/>
    </location>
</feature>
<evidence type="ECO:0000256" key="5">
    <source>
        <dbReference type="ARBA" id="ARBA00006288"/>
    </source>
</evidence>
<evidence type="ECO:0000259" key="17">
    <source>
        <dbReference type="Pfam" id="PF14749"/>
    </source>
</evidence>
<feature type="region of interest" description="Disordered" evidence="15">
    <location>
        <begin position="1"/>
        <end position="22"/>
    </location>
</feature>
<dbReference type="InterPro" id="IPR055060">
    <property type="entry name" value="ACOX_C_alpha1"/>
</dbReference>
<comment type="pathway">
    <text evidence="4">Lipid metabolism; peroxisomal fatty acid beta-oxidation.</text>
</comment>
<comment type="similarity">
    <text evidence="5 12">Belongs to the acyl-CoA oxidase family.</text>
</comment>
<evidence type="ECO:0000313" key="19">
    <source>
        <dbReference type="EMBL" id="CAG9990841.1"/>
    </source>
</evidence>
<evidence type="ECO:0000256" key="2">
    <source>
        <dbReference type="ARBA" id="ARBA00001974"/>
    </source>
</evidence>
<dbReference type="EMBL" id="CABFNO020001476">
    <property type="protein sequence ID" value="CAG9990841.1"/>
    <property type="molecule type" value="Genomic_DNA"/>
</dbReference>
<dbReference type="InterPro" id="IPR012258">
    <property type="entry name" value="Acyl-CoA_oxidase"/>
</dbReference>
<reference evidence="20" key="1">
    <citation type="submission" date="2019-06" db="EMBL/GenBank/DDBJ databases">
        <authorList>
            <person name="Broberg M."/>
        </authorList>
    </citation>
    <scope>NUCLEOTIDE SEQUENCE [LARGE SCALE GENOMIC DNA]</scope>
</reference>
<dbReference type="Gene3D" id="1.20.140.10">
    <property type="entry name" value="Butyryl-CoA Dehydrogenase, subunit A, domain 3"/>
    <property type="match status" value="2"/>
</dbReference>
<dbReference type="InterPro" id="IPR036250">
    <property type="entry name" value="AcylCo_DH-like_C"/>
</dbReference>
<dbReference type="Proteomes" id="UP000754883">
    <property type="component" value="Unassembled WGS sequence"/>
</dbReference>